<reference evidence="4 5" key="1">
    <citation type="journal article" date="2012" name="New Phytol.">
        <title>Insight into trade-off between wood decay and parasitism from the genome of a fungal forest pathogen.</title>
        <authorList>
            <person name="Olson A."/>
            <person name="Aerts A."/>
            <person name="Asiegbu F."/>
            <person name="Belbahri L."/>
            <person name="Bouzid O."/>
            <person name="Broberg A."/>
            <person name="Canback B."/>
            <person name="Coutinho P.M."/>
            <person name="Cullen D."/>
            <person name="Dalman K."/>
            <person name="Deflorio G."/>
            <person name="van Diepen L.T."/>
            <person name="Dunand C."/>
            <person name="Duplessis S."/>
            <person name="Durling M."/>
            <person name="Gonthier P."/>
            <person name="Grimwood J."/>
            <person name="Fossdal C.G."/>
            <person name="Hansson D."/>
            <person name="Henrissat B."/>
            <person name="Hietala A."/>
            <person name="Himmelstrand K."/>
            <person name="Hoffmeister D."/>
            <person name="Hogberg N."/>
            <person name="James T.Y."/>
            <person name="Karlsson M."/>
            <person name="Kohler A."/>
            <person name="Kues U."/>
            <person name="Lee Y.H."/>
            <person name="Lin Y.C."/>
            <person name="Lind M."/>
            <person name="Lindquist E."/>
            <person name="Lombard V."/>
            <person name="Lucas S."/>
            <person name="Lunden K."/>
            <person name="Morin E."/>
            <person name="Murat C."/>
            <person name="Park J."/>
            <person name="Raffaello T."/>
            <person name="Rouze P."/>
            <person name="Salamov A."/>
            <person name="Schmutz J."/>
            <person name="Solheim H."/>
            <person name="Stahlberg J."/>
            <person name="Velez H."/>
            <person name="de Vries R.P."/>
            <person name="Wiebenga A."/>
            <person name="Woodward S."/>
            <person name="Yakovlev I."/>
            <person name="Garbelotto M."/>
            <person name="Martin F."/>
            <person name="Grigoriev I.V."/>
            <person name="Stenlid J."/>
        </authorList>
    </citation>
    <scope>NUCLEOTIDE SEQUENCE [LARGE SCALE GENOMIC DNA]</scope>
    <source>
        <strain evidence="4 5">TC 32-1</strain>
    </source>
</reference>
<dbReference type="GO" id="GO:0005634">
    <property type="term" value="C:nucleus"/>
    <property type="evidence" value="ECO:0007669"/>
    <property type="project" value="UniProtKB-ARBA"/>
</dbReference>
<sequence length="354" mass="39964">MYMDTMHMPTAGGFRYLVQGRCSISHYPEFRNETSAALADWIFEDILCRWGTLVEIVSDNGPAFVKALTHLAKKYHISHIRILGYNSRANGIVERPHFDVRQALFKAVDGDQSKWNRAAPFVFWADRITVRRRMGCSPYFAATGTHPLLPLDIAEATYLLPPPSETMSTTDLIARRAIALQKRRADLARLRTAVIAARVKAAIRFETDHQATIRAFHFDLGDLVLIRNTAIEKALNRKMRPRYLGPLLVISQNRGGAYILAELDGSVLDRPIAAFRVIPYFARKKLDIPDLDALLDISAQRLREMKATVDEDPEEEGLRGDEMDDSEDEASQRDIDTVSDTNEPTHPPFSRGAM</sequence>
<dbReference type="OrthoDB" id="446925at2759"/>
<evidence type="ECO:0000313" key="5">
    <source>
        <dbReference type="Proteomes" id="UP000030671"/>
    </source>
</evidence>
<dbReference type="InterPro" id="IPR001584">
    <property type="entry name" value="Integrase_cat-core"/>
</dbReference>
<feature type="domain" description="Integrase catalytic" evidence="3">
    <location>
        <begin position="1"/>
        <end position="155"/>
    </location>
</feature>
<dbReference type="HOGENOM" id="CLU_000384_22_0_1"/>
<dbReference type="InterPro" id="IPR012337">
    <property type="entry name" value="RNaseH-like_sf"/>
</dbReference>
<evidence type="ECO:0000313" key="4">
    <source>
        <dbReference type="EMBL" id="ETW75500.1"/>
    </source>
</evidence>
<dbReference type="InterPro" id="IPR036397">
    <property type="entry name" value="RNaseH_sf"/>
</dbReference>
<keyword evidence="1" id="KW-0694">RNA-binding</keyword>
<dbReference type="InParanoid" id="W4JQY3"/>
<protein>
    <recommendedName>
        <fullName evidence="3">Integrase catalytic domain-containing protein</fullName>
    </recommendedName>
</protein>
<dbReference type="Proteomes" id="UP000030671">
    <property type="component" value="Unassembled WGS sequence"/>
</dbReference>
<dbReference type="GO" id="GO:0015074">
    <property type="term" value="P:DNA integration"/>
    <property type="evidence" value="ECO:0007669"/>
    <property type="project" value="InterPro"/>
</dbReference>
<gene>
    <name evidence="4" type="ORF">HETIRDRAFT_330546</name>
</gene>
<evidence type="ECO:0000256" key="2">
    <source>
        <dbReference type="SAM" id="MobiDB-lite"/>
    </source>
</evidence>
<dbReference type="PROSITE" id="PS50994">
    <property type="entry name" value="INTEGRASE"/>
    <property type="match status" value="1"/>
</dbReference>
<dbReference type="InterPro" id="IPR050951">
    <property type="entry name" value="Retrovirus_Pol_polyprotein"/>
</dbReference>
<dbReference type="SUPFAM" id="SSF53098">
    <property type="entry name" value="Ribonuclease H-like"/>
    <property type="match status" value="1"/>
</dbReference>
<evidence type="ECO:0000256" key="1">
    <source>
        <dbReference type="ARBA" id="ARBA00022884"/>
    </source>
</evidence>
<dbReference type="eggNOG" id="KOG0017">
    <property type="taxonomic scope" value="Eukaryota"/>
</dbReference>
<dbReference type="PANTHER" id="PTHR37984">
    <property type="entry name" value="PROTEIN CBG26694"/>
    <property type="match status" value="1"/>
</dbReference>
<name>W4JQY3_HETIT</name>
<dbReference type="EMBL" id="KI925466">
    <property type="protein sequence ID" value="ETW75500.1"/>
    <property type="molecule type" value="Genomic_DNA"/>
</dbReference>
<dbReference type="Gene3D" id="3.30.420.10">
    <property type="entry name" value="Ribonuclease H-like superfamily/Ribonuclease H"/>
    <property type="match status" value="1"/>
</dbReference>
<accession>W4JQY3</accession>
<keyword evidence="5" id="KW-1185">Reference proteome</keyword>
<dbReference type="KEGG" id="hir:HETIRDRAFT_330546"/>
<proteinExistence type="predicted"/>
<dbReference type="PANTHER" id="PTHR37984:SF5">
    <property type="entry name" value="PROTEIN NYNRIN-LIKE"/>
    <property type="match status" value="1"/>
</dbReference>
<organism evidence="4 5">
    <name type="scientific">Heterobasidion irregulare (strain TC 32-1)</name>
    <dbReference type="NCBI Taxonomy" id="747525"/>
    <lineage>
        <taxon>Eukaryota</taxon>
        <taxon>Fungi</taxon>
        <taxon>Dikarya</taxon>
        <taxon>Basidiomycota</taxon>
        <taxon>Agaricomycotina</taxon>
        <taxon>Agaricomycetes</taxon>
        <taxon>Russulales</taxon>
        <taxon>Bondarzewiaceae</taxon>
        <taxon>Heterobasidion</taxon>
        <taxon>Heterobasidion annosum species complex</taxon>
    </lineage>
</organism>
<dbReference type="RefSeq" id="XP_009552910.1">
    <property type="nucleotide sequence ID" value="XM_009554615.1"/>
</dbReference>
<evidence type="ECO:0000259" key="3">
    <source>
        <dbReference type="PROSITE" id="PS50994"/>
    </source>
</evidence>
<feature type="region of interest" description="Disordered" evidence="2">
    <location>
        <begin position="306"/>
        <end position="354"/>
    </location>
</feature>
<dbReference type="GeneID" id="20671586"/>
<dbReference type="AlphaFoldDB" id="W4JQY3"/>
<dbReference type="GO" id="GO:0003723">
    <property type="term" value="F:RNA binding"/>
    <property type="evidence" value="ECO:0007669"/>
    <property type="project" value="UniProtKB-KW"/>
</dbReference>